<dbReference type="STRING" id="49390.A0A068V6J2"/>
<dbReference type="OrthoDB" id="2419at2759"/>
<dbReference type="GO" id="GO:0016020">
    <property type="term" value="C:membrane"/>
    <property type="evidence" value="ECO:0007669"/>
    <property type="project" value="GOC"/>
</dbReference>
<dbReference type="GO" id="GO:2001289">
    <property type="term" value="P:lipid X metabolic process"/>
    <property type="evidence" value="ECO:0007669"/>
    <property type="project" value="EnsemblPlants"/>
</dbReference>
<dbReference type="InterPro" id="IPR003835">
    <property type="entry name" value="Glyco_trans_19"/>
</dbReference>
<dbReference type="PANTHER" id="PTHR30372">
    <property type="entry name" value="LIPID-A-DISACCHARIDE SYNTHASE"/>
    <property type="match status" value="1"/>
</dbReference>
<reference evidence="9" key="1">
    <citation type="journal article" date="2014" name="Science">
        <title>The coffee genome provides insight into the convergent evolution of caffeine biosynthesis.</title>
        <authorList>
            <person name="Denoeud F."/>
            <person name="Carretero-Paulet L."/>
            <person name="Dereeper A."/>
            <person name="Droc G."/>
            <person name="Guyot R."/>
            <person name="Pietrella M."/>
            <person name="Zheng C."/>
            <person name="Alberti A."/>
            <person name="Anthony F."/>
            <person name="Aprea G."/>
            <person name="Aury J.M."/>
            <person name="Bento P."/>
            <person name="Bernard M."/>
            <person name="Bocs S."/>
            <person name="Campa C."/>
            <person name="Cenci A."/>
            <person name="Combes M.C."/>
            <person name="Crouzillat D."/>
            <person name="Da Silva C."/>
            <person name="Daddiego L."/>
            <person name="De Bellis F."/>
            <person name="Dussert S."/>
            <person name="Garsmeur O."/>
            <person name="Gayraud T."/>
            <person name="Guignon V."/>
            <person name="Jahn K."/>
            <person name="Jamilloux V."/>
            <person name="Joet T."/>
            <person name="Labadie K."/>
            <person name="Lan T."/>
            <person name="Leclercq J."/>
            <person name="Lepelley M."/>
            <person name="Leroy T."/>
            <person name="Li L.T."/>
            <person name="Librado P."/>
            <person name="Lopez L."/>
            <person name="Munoz A."/>
            <person name="Noel B."/>
            <person name="Pallavicini A."/>
            <person name="Perrotta G."/>
            <person name="Poncet V."/>
            <person name="Pot D."/>
            <person name="Priyono X."/>
            <person name="Rigoreau M."/>
            <person name="Rouard M."/>
            <person name="Rozas J."/>
            <person name="Tranchant-Dubreuil C."/>
            <person name="VanBuren R."/>
            <person name="Zhang Q."/>
            <person name="Andrade A.C."/>
            <person name="Argout X."/>
            <person name="Bertrand B."/>
            <person name="de Kochko A."/>
            <person name="Graziosi G."/>
            <person name="Henry R.J."/>
            <person name="Jayarama X."/>
            <person name="Ming R."/>
            <person name="Nagai C."/>
            <person name="Rounsley S."/>
            <person name="Sankoff D."/>
            <person name="Giuliano G."/>
            <person name="Albert V.A."/>
            <person name="Wincker P."/>
            <person name="Lashermes P."/>
        </authorList>
    </citation>
    <scope>NUCLEOTIDE SEQUENCE [LARGE SCALE GENOMIC DNA]</scope>
    <source>
        <strain evidence="9">cv. DH200-94</strain>
    </source>
</reference>
<dbReference type="PhylomeDB" id="A0A068V6J2"/>
<evidence type="ECO:0000256" key="7">
    <source>
        <dbReference type="ARBA" id="ARBA00048975"/>
    </source>
</evidence>
<keyword evidence="4" id="KW-0328">Glycosyltransferase</keyword>
<dbReference type="AlphaFoldDB" id="A0A068V6J2"/>
<dbReference type="FunCoup" id="A0A068V6J2">
    <property type="interactions" value="19"/>
</dbReference>
<evidence type="ECO:0000256" key="3">
    <source>
        <dbReference type="ARBA" id="ARBA00022556"/>
    </source>
</evidence>
<keyword evidence="3" id="KW-0441">Lipid A biosynthesis</keyword>
<accession>A0A068V6J2</accession>
<sequence>MNKLQRGVFWNLFSRKDVELNYLLRRSFSISSHPVRDLASKDGELRVFIVAGEVSGDIIGSRFMDSLRKLSPFPVRFAGVGGYLMSKQGLNSLFPMEDISVMGIWELLPHLNNFRVKLKQTVQAALSFQPHVVLTVDSKGFSFRFLKYLRAKCIEQGIISPKHFHYVSPSFWAWKGGEARIKGLSQFIDHVLCILPFEAEICKLNGIAATFVGHPTLEDMIELKEKGASGEIQGNGEEFRSEHGIASGSTVISLLPGSRVQEVTRMLPIFSNTMELLKDAFGELVTVVHIAPNQYVKDYISKAVCKWPVPVVMVSGGSPSMKYKSFSASRVALCTSGTVAVELQLARLPCVVAYRAHLLTEWVIRYKAKVPYISLPNILLKSATIPEALFQGCTPSKLASLVRELVHNENLREQQIAAAAKVIELLSPGKGLINNSTHLETSHAFPNSMSSMVAALTVLQS</sequence>
<dbReference type="InParanoid" id="A0A068V6J2"/>
<dbReference type="PANTHER" id="PTHR30372:SF4">
    <property type="entry name" value="LIPID-A-DISACCHARIDE SYNTHASE, MITOCHONDRIAL-RELATED"/>
    <property type="match status" value="1"/>
</dbReference>
<dbReference type="Proteomes" id="UP000295252">
    <property type="component" value="Chromosome VII"/>
</dbReference>
<dbReference type="GO" id="GO:0009245">
    <property type="term" value="P:lipid A biosynthetic process"/>
    <property type="evidence" value="ECO:0007669"/>
    <property type="project" value="UniProtKB-KW"/>
</dbReference>
<dbReference type="GO" id="GO:0005739">
    <property type="term" value="C:mitochondrion"/>
    <property type="evidence" value="ECO:0007669"/>
    <property type="project" value="EnsemblPlants"/>
</dbReference>
<evidence type="ECO:0000256" key="1">
    <source>
        <dbReference type="ARBA" id="ARBA00012687"/>
    </source>
</evidence>
<evidence type="ECO:0000313" key="9">
    <source>
        <dbReference type="Proteomes" id="UP000295252"/>
    </source>
</evidence>
<dbReference type="EMBL" id="HG739203">
    <property type="protein sequence ID" value="CDP16231.1"/>
    <property type="molecule type" value="Genomic_DNA"/>
</dbReference>
<evidence type="ECO:0000256" key="5">
    <source>
        <dbReference type="ARBA" id="ARBA00022679"/>
    </source>
</evidence>
<evidence type="ECO:0000313" key="8">
    <source>
        <dbReference type="EMBL" id="CDP16231.1"/>
    </source>
</evidence>
<evidence type="ECO:0000256" key="6">
    <source>
        <dbReference type="ARBA" id="ARBA00023098"/>
    </source>
</evidence>
<comment type="catalytic activity">
    <reaction evidence="7">
        <text>a lipid X + a UDP-2-N,3-O-bis[(3R)-3-hydroxyacyl]-alpha-D-glucosamine = a lipid A disaccharide + UDP + H(+)</text>
        <dbReference type="Rhea" id="RHEA:67828"/>
        <dbReference type="ChEBI" id="CHEBI:15378"/>
        <dbReference type="ChEBI" id="CHEBI:58223"/>
        <dbReference type="ChEBI" id="CHEBI:137748"/>
        <dbReference type="ChEBI" id="CHEBI:176338"/>
        <dbReference type="ChEBI" id="CHEBI:176343"/>
        <dbReference type="EC" id="2.4.1.182"/>
    </reaction>
</comment>
<evidence type="ECO:0000256" key="2">
    <source>
        <dbReference type="ARBA" id="ARBA00022516"/>
    </source>
</evidence>
<proteinExistence type="predicted"/>
<organism evidence="8 9">
    <name type="scientific">Coffea canephora</name>
    <name type="common">Robusta coffee</name>
    <dbReference type="NCBI Taxonomy" id="49390"/>
    <lineage>
        <taxon>Eukaryota</taxon>
        <taxon>Viridiplantae</taxon>
        <taxon>Streptophyta</taxon>
        <taxon>Embryophyta</taxon>
        <taxon>Tracheophyta</taxon>
        <taxon>Spermatophyta</taxon>
        <taxon>Magnoliopsida</taxon>
        <taxon>eudicotyledons</taxon>
        <taxon>Gunneridae</taxon>
        <taxon>Pentapetalae</taxon>
        <taxon>asterids</taxon>
        <taxon>lamiids</taxon>
        <taxon>Gentianales</taxon>
        <taxon>Rubiaceae</taxon>
        <taxon>Ixoroideae</taxon>
        <taxon>Gardenieae complex</taxon>
        <taxon>Bertiereae - Coffeeae clade</taxon>
        <taxon>Coffeeae</taxon>
        <taxon>Coffea</taxon>
    </lineage>
</organism>
<dbReference type="SUPFAM" id="SSF53756">
    <property type="entry name" value="UDP-Glycosyltransferase/glycogen phosphorylase"/>
    <property type="match status" value="1"/>
</dbReference>
<keyword evidence="6" id="KW-0443">Lipid metabolism</keyword>
<dbReference type="GO" id="GO:0008915">
    <property type="term" value="F:lipid-A-disaccharide synthase activity"/>
    <property type="evidence" value="ECO:0007669"/>
    <property type="project" value="UniProtKB-EC"/>
</dbReference>
<evidence type="ECO:0000256" key="4">
    <source>
        <dbReference type="ARBA" id="ARBA00022676"/>
    </source>
</evidence>
<dbReference type="OMA" id="YVILPFE"/>
<keyword evidence="2" id="KW-0444">Lipid biosynthesis</keyword>
<dbReference type="Gramene" id="CDP16231">
    <property type="protein sequence ID" value="CDP16231"/>
    <property type="gene ID" value="GSCOC_T00017356001"/>
</dbReference>
<protein>
    <recommendedName>
        <fullName evidence="1">lipid-A-disaccharide synthase</fullName>
        <ecNumber evidence="1">2.4.1.182</ecNumber>
    </recommendedName>
</protein>
<gene>
    <name evidence="8" type="ORF">GSCOC_T00017356001</name>
</gene>
<keyword evidence="5" id="KW-0808">Transferase</keyword>
<dbReference type="GO" id="GO:0005543">
    <property type="term" value="F:phospholipid binding"/>
    <property type="evidence" value="ECO:0007669"/>
    <property type="project" value="TreeGrafter"/>
</dbReference>
<dbReference type="EC" id="2.4.1.182" evidence="1"/>
<keyword evidence="9" id="KW-1185">Reference proteome</keyword>
<dbReference type="Pfam" id="PF02684">
    <property type="entry name" value="LpxB"/>
    <property type="match status" value="1"/>
</dbReference>
<dbReference type="NCBIfam" id="TIGR00215">
    <property type="entry name" value="lpxB"/>
    <property type="match status" value="1"/>
</dbReference>
<name>A0A068V6J2_COFCA</name>